<dbReference type="PANTHER" id="PTHR30026">
    <property type="entry name" value="OUTER MEMBRANE PROTEIN TOLC"/>
    <property type="match status" value="1"/>
</dbReference>
<dbReference type="PANTHER" id="PTHR30026:SF20">
    <property type="entry name" value="OUTER MEMBRANE PROTEIN TOLC"/>
    <property type="match status" value="1"/>
</dbReference>
<feature type="coiled-coil region" evidence="6">
    <location>
        <begin position="307"/>
        <end position="334"/>
    </location>
</feature>
<comment type="subcellular location">
    <subcellularLocation>
        <location evidence="1">Cell outer membrane</location>
    </subcellularLocation>
</comment>
<feature type="coiled-coil region" evidence="6">
    <location>
        <begin position="76"/>
        <end position="107"/>
    </location>
</feature>
<dbReference type="GO" id="GO:0009279">
    <property type="term" value="C:cell outer membrane"/>
    <property type="evidence" value="ECO:0007669"/>
    <property type="project" value="UniProtKB-SubCell"/>
</dbReference>
<sequence>MKKKSVKILAFALVASMLLTTNSTLADDRQNSQGETLAAATTTEQTETEKPSAPNTTLRLSLEDAFKMIEAGNNTLKLTDSKIAIYEKQYEQAKARYNANYAEVDENSAKERRLNPNKTLWTLEDAKHDRDKQIKDLKVQIANQYQNILALEQQAKNYEAQIKNVDTLIDQVKLQIDLGISTESQIYALNAQRSFLEAGLKAAQNSIKSSMIALKRDLGIDIDRQVALTSDLVQYEKFDDSKVKELIAQAIENDYDKKRYEQDIELTQIEYKIASDYSTGTADQLQITVEDKKATLEALPVTQEVSLRTAYNSLKSLENSVEAAKLAVEADKINIEIMHKKIDAGVSSSIEIIELQNKLLNDQYTLLQNIISYMTASSNFKNSLEN</sequence>
<dbReference type="SUPFAM" id="SSF56954">
    <property type="entry name" value="Outer membrane efflux proteins (OEP)"/>
    <property type="match status" value="1"/>
</dbReference>
<feature type="signal peptide" evidence="8">
    <location>
        <begin position="1"/>
        <end position="26"/>
    </location>
</feature>
<dbReference type="RefSeq" id="WP_058490603.1">
    <property type="nucleotide sequence ID" value="NZ_LOCK01000001.1"/>
</dbReference>
<keyword evidence="8" id="KW-0732">Signal</keyword>
<protein>
    <recommendedName>
        <fullName evidence="11">Outer membrane efflux protein</fullName>
    </recommendedName>
</protein>
<keyword evidence="6" id="KW-0175">Coiled coil</keyword>
<dbReference type="GO" id="GO:0015562">
    <property type="term" value="F:efflux transmembrane transporter activity"/>
    <property type="evidence" value="ECO:0007669"/>
    <property type="project" value="InterPro"/>
</dbReference>
<evidence type="ECO:0000256" key="2">
    <source>
        <dbReference type="ARBA" id="ARBA00022452"/>
    </source>
</evidence>
<evidence type="ECO:0000313" key="10">
    <source>
        <dbReference type="Proteomes" id="UP000054623"/>
    </source>
</evidence>
<evidence type="ECO:0000313" key="9">
    <source>
        <dbReference type="EMBL" id="KTE93834.1"/>
    </source>
</evidence>
<reference evidence="9 10" key="1">
    <citation type="submission" date="2015-12" db="EMBL/GenBank/DDBJ databases">
        <title>Draft Genome Sequence of Desulfitobacterium hafniense Strain DH, a Sulfate-reducing Bacterium Isolated from Paddy Soils.</title>
        <authorList>
            <person name="Bao P."/>
            <person name="Zhang X."/>
            <person name="Li G."/>
        </authorList>
    </citation>
    <scope>NUCLEOTIDE SEQUENCE [LARGE SCALE GENOMIC DNA]</scope>
    <source>
        <strain evidence="9 10">DH</strain>
    </source>
</reference>
<keyword evidence="4" id="KW-0472">Membrane</keyword>
<feature type="compositionally biased region" description="Low complexity" evidence="7">
    <location>
        <begin position="35"/>
        <end position="45"/>
    </location>
</feature>
<keyword evidence="3" id="KW-0812">Transmembrane</keyword>
<feature type="coiled-coil region" evidence="6">
    <location>
        <begin position="134"/>
        <end position="175"/>
    </location>
</feature>
<evidence type="ECO:0000256" key="8">
    <source>
        <dbReference type="SAM" id="SignalP"/>
    </source>
</evidence>
<evidence type="ECO:0000256" key="4">
    <source>
        <dbReference type="ARBA" id="ARBA00023136"/>
    </source>
</evidence>
<feature type="chain" id="PRO_5006924195" description="Outer membrane efflux protein" evidence="8">
    <location>
        <begin position="27"/>
        <end position="386"/>
    </location>
</feature>
<feature type="region of interest" description="Disordered" evidence="7">
    <location>
        <begin position="28"/>
        <end position="55"/>
    </location>
</feature>
<dbReference type="InterPro" id="IPR051906">
    <property type="entry name" value="TolC-like"/>
</dbReference>
<evidence type="ECO:0000256" key="5">
    <source>
        <dbReference type="ARBA" id="ARBA00023237"/>
    </source>
</evidence>
<keyword evidence="2" id="KW-1134">Transmembrane beta strand</keyword>
<keyword evidence="5" id="KW-0998">Cell outer membrane</keyword>
<evidence type="ECO:0000256" key="6">
    <source>
        <dbReference type="SAM" id="Coils"/>
    </source>
</evidence>
<dbReference type="Proteomes" id="UP000054623">
    <property type="component" value="Unassembled WGS sequence"/>
</dbReference>
<dbReference type="EMBL" id="LOCK01000001">
    <property type="protein sequence ID" value="KTE93834.1"/>
    <property type="molecule type" value="Genomic_DNA"/>
</dbReference>
<dbReference type="GO" id="GO:1990281">
    <property type="term" value="C:efflux pump complex"/>
    <property type="evidence" value="ECO:0007669"/>
    <property type="project" value="TreeGrafter"/>
</dbReference>
<accession>A0A0W1JPV0</accession>
<evidence type="ECO:0000256" key="3">
    <source>
        <dbReference type="ARBA" id="ARBA00022692"/>
    </source>
</evidence>
<gene>
    <name evidence="9" type="ORF">AT727_02440</name>
</gene>
<dbReference type="AlphaFoldDB" id="A0A0W1JPV0"/>
<name>A0A0W1JPV0_DESHA</name>
<dbReference type="Gene3D" id="1.20.1600.10">
    <property type="entry name" value="Outer membrane efflux proteins (OEP)"/>
    <property type="match status" value="2"/>
</dbReference>
<dbReference type="OrthoDB" id="1792731at2"/>
<comment type="caution">
    <text evidence="9">The sequence shown here is derived from an EMBL/GenBank/DDBJ whole genome shotgun (WGS) entry which is preliminary data.</text>
</comment>
<dbReference type="GO" id="GO:0015288">
    <property type="term" value="F:porin activity"/>
    <property type="evidence" value="ECO:0007669"/>
    <property type="project" value="TreeGrafter"/>
</dbReference>
<proteinExistence type="predicted"/>
<evidence type="ECO:0000256" key="7">
    <source>
        <dbReference type="SAM" id="MobiDB-lite"/>
    </source>
</evidence>
<organism evidence="9 10">
    <name type="scientific">Desulfitobacterium hafniense</name>
    <name type="common">Desulfitobacterium frappieri</name>
    <dbReference type="NCBI Taxonomy" id="49338"/>
    <lineage>
        <taxon>Bacteria</taxon>
        <taxon>Bacillati</taxon>
        <taxon>Bacillota</taxon>
        <taxon>Clostridia</taxon>
        <taxon>Eubacteriales</taxon>
        <taxon>Desulfitobacteriaceae</taxon>
        <taxon>Desulfitobacterium</taxon>
    </lineage>
</organism>
<evidence type="ECO:0000256" key="1">
    <source>
        <dbReference type="ARBA" id="ARBA00004442"/>
    </source>
</evidence>
<evidence type="ECO:0008006" key="11">
    <source>
        <dbReference type="Google" id="ProtNLM"/>
    </source>
</evidence>